<comment type="caution">
    <text evidence="1">The sequence shown here is derived from an EMBL/GenBank/DDBJ whole genome shotgun (WGS) entry which is preliminary data.</text>
</comment>
<organism evidence="1 2">
    <name type="scientific">Bilophila wadsworthia (strain 3_1_6)</name>
    <dbReference type="NCBI Taxonomy" id="563192"/>
    <lineage>
        <taxon>Bacteria</taxon>
        <taxon>Pseudomonadati</taxon>
        <taxon>Thermodesulfobacteriota</taxon>
        <taxon>Desulfovibrionia</taxon>
        <taxon>Desulfovibrionales</taxon>
        <taxon>Desulfovibrionaceae</taxon>
        <taxon>Bilophila</taxon>
    </lineage>
</organism>
<sequence length="89" mass="10230">MDIRLYKLADGRLWSVEMYDLRIIRGDFNETGSVNVSETAIFYTIYQPHYLLLTRYEYCPPVATNPSLSPGIKSGPRPCVLAMEFSFTE</sequence>
<evidence type="ECO:0000313" key="2">
    <source>
        <dbReference type="Proteomes" id="UP000006034"/>
    </source>
</evidence>
<dbReference type="EMBL" id="ADCP02000001">
    <property type="protein sequence ID" value="EPC05807.1"/>
    <property type="molecule type" value="Genomic_DNA"/>
</dbReference>
<keyword evidence="2" id="KW-1185">Reference proteome</keyword>
<dbReference type="HOGENOM" id="CLU_2448714_0_0_7"/>
<accession>S2LBD4</accession>
<proteinExistence type="predicted"/>
<reference evidence="1 2" key="1">
    <citation type="submission" date="2010-10" db="EMBL/GenBank/DDBJ databases">
        <authorList>
            <consortium name="The Broad Institute Genome Sequencing Platform"/>
            <person name="Ward D."/>
            <person name="Earl A."/>
            <person name="Feldgarden M."/>
            <person name="Young S.K."/>
            <person name="Gargeya S."/>
            <person name="Zeng Q."/>
            <person name="Alvarado L."/>
            <person name="Berlin A."/>
            <person name="Bochicchio J."/>
            <person name="Chapman S.B."/>
            <person name="Chen Z."/>
            <person name="Freedman E."/>
            <person name="Gellesch M."/>
            <person name="Goldberg J."/>
            <person name="Griggs A."/>
            <person name="Gujja S."/>
            <person name="Heilman E."/>
            <person name="Heiman D."/>
            <person name="Howarth C."/>
            <person name="Mehta T."/>
            <person name="Neiman D."/>
            <person name="Pearson M."/>
            <person name="Roberts A."/>
            <person name="Saif S."/>
            <person name="Shea T."/>
            <person name="Shenoy N."/>
            <person name="Sisk P."/>
            <person name="Stolte C."/>
            <person name="Sykes S."/>
            <person name="White J."/>
            <person name="Yandava C."/>
            <person name="Allen-Vercoe E."/>
            <person name="Sibley C."/>
            <person name="Ambrose C.E."/>
            <person name="Strauss J."/>
            <person name="Daigneault M."/>
            <person name="Haas B."/>
            <person name="Nusbaum C."/>
            <person name="Birren B."/>
        </authorList>
    </citation>
    <scope>NUCLEOTIDE SEQUENCE [LARGE SCALE GENOMIC DNA]</scope>
    <source>
        <strain evidence="1 2">3_1_6</strain>
    </source>
</reference>
<evidence type="ECO:0000313" key="1">
    <source>
        <dbReference type="EMBL" id="EPC05807.1"/>
    </source>
</evidence>
<gene>
    <name evidence="1" type="ORF">HMPREF0179_05092</name>
</gene>
<protein>
    <submittedName>
        <fullName evidence="1">Uncharacterized protein</fullName>
    </submittedName>
</protein>
<dbReference type="Proteomes" id="UP000006034">
    <property type="component" value="Unassembled WGS sequence"/>
</dbReference>
<reference evidence="1 2" key="2">
    <citation type="submission" date="2013-04" db="EMBL/GenBank/DDBJ databases">
        <title>The Genome Sequence of Bilophila wadsworthia 3_1_6.</title>
        <authorList>
            <consortium name="The Broad Institute Genomics Platform"/>
            <person name="Earl A."/>
            <person name="Ward D."/>
            <person name="Feldgarden M."/>
            <person name="Gevers D."/>
            <person name="Sibley C."/>
            <person name="Strauss J."/>
            <person name="Allen-Vercoe E."/>
            <person name="Walker B."/>
            <person name="Young S."/>
            <person name="Zeng Q."/>
            <person name="Gargeya S."/>
            <person name="Fitzgerald M."/>
            <person name="Haas B."/>
            <person name="Abouelleil A."/>
            <person name="Allen A.W."/>
            <person name="Alvarado L."/>
            <person name="Arachchi H.M."/>
            <person name="Berlin A.M."/>
            <person name="Chapman S.B."/>
            <person name="Gainer-Dewar J."/>
            <person name="Goldberg J."/>
            <person name="Griggs A."/>
            <person name="Gujja S."/>
            <person name="Hansen M."/>
            <person name="Howarth C."/>
            <person name="Imamovic A."/>
            <person name="Ireland A."/>
            <person name="Larimer J."/>
            <person name="McCowan C."/>
            <person name="Murphy C."/>
            <person name="Pearson M."/>
            <person name="Poon T.W."/>
            <person name="Priest M."/>
            <person name="Roberts A."/>
            <person name="Saif S."/>
            <person name="Shea T."/>
            <person name="Sisk P."/>
            <person name="Sykes S."/>
            <person name="Wortman J."/>
            <person name="Nusbaum C."/>
            <person name="Birren B."/>
        </authorList>
    </citation>
    <scope>NUCLEOTIDE SEQUENCE [LARGE SCALE GENOMIC DNA]</scope>
    <source>
        <strain evidence="1 2">3_1_6</strain>
    </source>
</reference>
<dbReference type="STRING" id="563192.HMPREF0179_05092"/>
<dbReference type="AlphaFoldDB" id="S2LBD4"/>
<name>S2LBD4_BILW3</name>